<keyword evidence="2" id="KW-1185">Reference proteome</keyword>
<protein>
    <submittedName>
        <fullName evidence="1">Uncharacterized protein</fullName>
    </submittedName>
</protein>
<dbReference type="Proteomes" id="UP000533533">
    <property type="component" value="Unassembled WGS sequence"/>
</dbReference>
<name>A0ABR6G0U1_9BURK</name>
<dbReference type="EMBL" id="JACHVZ010000036">
    <property type="protein sequence ID" value="MBB2932908.1"/>
    <property type="molecule type" value="Genomic_DNA"/>
</dbReference>
<gene>
    <name evidence="1" type="ORF">FHX59_007397</name>
</gene>
<evidence type="ECO:0000313" key="1">
    <source>
        <dbReference type="EMBL" id="MBB2932908.1"/>
    </source>
</evidence>
<reference evidence="1 2" key="1">
    <citation type="submission" date="2020-08" db="EMBL/GenBank/DDBJ databases">
        <title>Genomic Encyclopedia of Type Strains, Phase IV (KMG-V): Genome sequencing to study the core and pangenomes of soil and plant-associated prokaryotes.</title>
        <authorList>
            <person name="Whitman W."/>
        </authorList>
    </citation>
    <scope>NUCLEOTIDE SEQUENCE [LARGE SCALE GENOMIC DNA]</scope>
    <source>
        <strain evidence="1 2">SRMrh-85</strain>
    </source>
</reference>
<organism evidence="1 2">
    <name type="scientific">Paraburkholderia silvatlantica</name>
    <dbReference type="NCBI Taxonomy" id="321895"/>
    <lineage>
        <taxon>Bacteria</taxon>
        <taxon>Pseudomonadati</taxon>
        <taxon>Pseudomonadota</taxon>
        <taxon>Betaproteobacteria</taxon>
        <taxon>Burkholderiales</taxon>
        <taxon>Burkholderiaceae</taxon>
        <taxon>Paraburkholderia</taxon>
    </lineage>
</organism>
<accession>A0ABR6G0U1</accession>
<sequence>MGGDIVDLDIPADRKRIAADLYIIRHWQTATLNSMRACVTDEVDLYGVRDRAAPWPRTGDSPFRQGQYASIRYSGPLAKVSIEPSIGNRGDIYDIALAETIDGVYKADRFIVSRREKHVSLPTLE</sequence>
<comment type="caution">
    <text evidence="1">The sequence shown here is derived from an EMBL/GenBank/DDBJ whole genome shotgun (WGS) entry which is preliminary data.</text>
</comment>
<dbReference type="RefSeq" id="WP_110388910.1">
    <property type="nucleotide sequence ID" value="NZ_JACHVZ010000036.1"/>
</dbReference>
<proteinExistence type="predicted"/>
<evidence type="ECO:0000313" key="2">
    <source>
        <dbReference type="Proteomes" id="UP000533533"/>
    </source>
</evidence>